<dbReference type="EMBL" id="CP013611">
    <property type="protein sequence ID" value="ALU42807.1"/>
    <property type="molecule type" value="Genomic_DNA"/>
</dbReference>
<accession>A0A0U3I6S4</accession>
<evidence type="ECO:0000313" key="3">
    <source>
        <dbReference type="Proteomes" id="UP000069015"/>
    </source>
</evidence>
<dbReference type="RefSeq" id="WP_058796112.1">
    <property type="nucleotide sequence ID" value="NZ_CP013611.1"/>
</dbReference>
<sequence length="233" mass="26072">MRSWLSAIVISVACHSILLWLLAQQTVVAPVRAPQPSIKTYLVVAPPERTPDPTATEQPSQPLTEPAQSSEQQIGPAQPLPEKKQVESNTASSNTGPTTHTDSQPQVQQTKVHTIKPHKRIDPALGLSRLRQQMLNQPVIRQTPRNNTQPKRLGVPKSHQTLNQPMRQIESKNHIFTEYREGDRCYKEVQGDPNNPPPEGFAKNWLTASSTCDKTAITDAYDAAMNKWLKKKR</sequence>
<protein>
    <submittedName>
        <fullName evidence="2">Uncharacterized protein</fullName>
    </submittedName>
</protein>
<proteinExistence type="predicted"/>
<feature type="compositionally biased region" description="Polar residues" evidence="1">
    <location>
        <begin position="53"/>
        <end position="75"/>
    </location>
</feature>
<feature type="compositionally biased region" description="Polar residues" evidence="1">
    <location>
        <begin position="87"/>
        <end position="112"/>
    </location>
</feature>
<dbReference type="KEGG" id="prr:AT705_07490"/>
<gene>
    <name evidence="2" type="ORF">AT705_07490</name>
</gene>
<evidence type="ECO:0000313" key="2">
    <source>
        <dbReference type="EMBL" id="ALU42807.1"/>
    </source>
</evidence>
<feature type="region of interest" description="Disordered" evidence="1">
    <location>
        <begin position="46"/>
        <end position="117"/>
    </location>
</feature>
<evidence type="ECO:0000256" key="1">
    <source>
        <dbReference type="SAM" id="MobiDB-lite"/>
    </source>
</evidence>
<organism evidence="2 3">
    <name type="scientific">Pseudoalteromonas rubra</name>
    <dbReference type="NCBI Taxonomy" id="43658"/>
    <lineage>
        <taxon>Bacteria</taxon>
        <taxon>Pseudomonadati</taxon>
        <taxon>Pseudomonadota</taxon>
        <taxon>Gammaproteobacteria</taxon>
        <taxon>Alteromonadales</taxon>
        <taxon>Pseudoalteromonadaceae</taxon>
        <taxon>Pseudoalteromonas</taxon>
    </lineage>
</organism>
<dbReference type="AlphaFoldDB" id="A0A0U3I6S4"/>
<name>A0A0U3I6S4_9GAMM</name>
<dbReference type="Proteomes" id="UP000069015">
    <property type="component" value="Chromosome 1"/>
</dbReference>
<reference evidence="2 3" key="1">
    <citation type="submission" date="2015-12" db="EMBL/GenBank/DDBJ databases">
        <title>Complete genome sequence of Pseudoalteromonas rubra SCSIO 6842, harboring a conjugative plasmid.</title>
        <authorList>
            <person name="Li B."/>
            <person name="Wang X."/>
        </authorList>
    </citation>
    <scope>NUCLEOTIDE SEQUENCE [LARGE SCALE GENOMIC DNA]</scope>
    <source>
        <strain evidence="2 3">SCSIO 6842</strain>
    </source>
</reference>